<gene>
    <name evidence="3" type="ORF">ERX46_14135</name>
</gene>
<dbReference type="GO" id="GO:0016758">
    <property type="term" value="F:hexosyltransferase activity"/>
    <property type="evidence" value="ECO:0007669"/>
    <property type="project" value="TreeGrafter"/>
</dbReference>
<evidence type="ECO:0000259" key="2">
    <source>
        <dbReference type="Pfam" id="PF13439"/>
    </source>
</evidence>
<comment type="caution">
    <text evidence="3">The sequence shown here is derived from an EMBL/GenBank/DDBJ whole genome shotgun (WGS) entry which is preliminary data.</text>
</comment>
<dbReference type="SUPFAM" id="SSF53756">
    <property type="entry name" value="UDP-Glycosyltransferase/glycogen phosphorylase"/>
    <property type="match status" value="1"/>
</dbReference>
<accession>A0A4Q4KGW8</accession>
<dbReference type="EMBL" id="SETE01000006">
    <property type="protein sequence ID" value="RYM32412.1"/>
    <property type="molecule type" value="Genomic_DNA"/>
</dbReference>
<sequence>MSKNNNHIAYFCPSLSWGGLEMNQLRNAEWMHNRGHQVMIFVQEESKIHQEAKSIGIAVDFVSSHKKYYDFVKASKLIKKIKEHKITHLIVRDPKDMSICALAKSWSIKKFFLAYFMEMQIGIPKRDLLHSLRYSSYDLWSCPLPWLKQQVNELTKFPEKKTVVIPSGLELDKYFNAPNSQVAKQMLELNINKKYIGLVGRFDEQKRQLLLLESFNQIKEKVSHDLVFLGESTHGELDDYFDKLKAFVKQNSIEDRVHFRPFRSDVETFYAAIDVFVMATKSETFGMVTIEAMAAGCKVVGSNKGGTVEILNHGEFGELFESGNAIDLSNKLLIAISNQNFDANVIKNEAARYDAQIVCNKVESALEL</sequence>
<keyword evidence="3" id="KW-0808">Transferase</keyword>
<evidence type="ECO:0000313" key="4">
    <source>
        <dbReference type="Proteomes" id="UP000293952"/>
    </source>
</evidence>
<dbReference type="PANTHER" id="PTHR45947">
    <property type="entry name" value="SULFOQUINOVOSYL TRANSFERASE SQD2"/>
    <property type="match status" value="1"/>
</dbReference>
<dbReference type="InterPro" id="IPR050194">
    <property type="entry name" value="Glycosyltransferase_grp1"/>
</dbReference>
<dbReference type="RefSeq" id="WP_130094520.1">
    <property type="nucleotide sequence ID" value="NZ_SETE01000006.1"/>
</dbReference>
<dbReference type="PANTHER" id="PTHR45947:SF3">
    <property type="entry name" value="SULFOQUINOVOSYL TRANSFERASE SQD2"/>
    <property type="match status" value="1"/>
</dbReference>
<dbReference type="InterPro" id="IPR028098">
    <property type="entry name" value="Glyco_trans_4-like_N"/>
</dbReference>
<organism evidence="3 4">
    <name type="scientific">Brumimicrobium glaciale</name>
    <dbReference type="NCBI Taxonomy" id="200475"/>
    <lineage>
        <taxon>Bacteria</taxon>
        <taxon>Pseudomonadati</taxon>
        <taxon>Bacteroidota</taxon>
        <taxon>Flavobacteriia</taxon>
        <taxon>Flavobacteriales</taxon>
        <taxon>Crocinitomicaceae</taxon>
        <taxon>Brumimicrobium</taxon>
    </lineage>
</organism>
<evidence type="ECO:0000259" key="1">
    <source>
        <dbReference type="Pfam" id="PF00534"/>
    </source>
</evidence>
<feature type="domain" description="Glycosyl transferase family 1" evidence="1">
    <location>
        <begin position="187"/>
        <end position="349"/>
    </location>
</feature>
<dbReference type="Proteomes" id="UP000293952">
    <property type="component" value="Unassembled WGS sequence"/>
</dbReference>
<feature type="domain" description="Glycosyltransferase subfamily 4-like N-terminal" evidence="2">
    <location>
        <begin position="17"/>
        <end position="172"/>
    </location>
</feature>
<dbReference type="Gene3D" id="3.40.50.2000">
    <property type="entry name" value="Glycogen Phosphorylase B"/>
    <property type="match status" value="2"/>
</dbReference>
<dbReference type="Pfam" id="PF13439">
    <property type="entry name" value="Glyco_transf_4"/>
    <property type="match status" value="1"/>
</dbReference>
<protein>
    <submittedName>
        <fullName evidence="3">Glycosyltransferase</fullName>
    </submittedName>
</protein>
<proteinExistence type="predicted"/>
<dbReference type="OrthoDB" id="7560678at2"/>
<reference evidence="3 4" key="1">
    <citation type="submission" date="2019-02" db="EMBL/GenBank/DDBJ databases">
        <title>Genome sequence of the sea-ice species Brumimicrobium glaciale.</title>
        <authorList>
            <person name="Bowman J.P."/>
        </authorList>
    </citation>
    <scope>NUCLEOTIDE SEQUENCE [LARGE SCALE GENOMIC DNA]</scope>
    <source>
        <strain evidence="3 4">IC156</strain>
    </source>
</reference>
<dbReference type="InterPro" id="IPR001296">
    <property type="entry name" value="Glyco_trans_1"/>
</dbReference>
<dbReference type="CDD" id="cd03811">
    <property type="entry name" value="GT4_GT28_WabH-like"/>
    <property type="match status" value="1"/>
</dbReference>
<keyword evidence="4" id="KW-1185">Reference proteome</keyword>
<dbReference type="AlphaFoldDB" id="A0A4Q4KGW8"/>
<evidence type="ECO:0000313" key="3">
    <source>
        <dbReference type="EMBL" id="RYM32412.1"/>
    </source>
</evidence>
<name>A0A4Q4KGW8_9FLAO</name>
<dbReference type="Pfam" id="PF00534">
    <property type="entry name" value="Glycos_transf_1"/>
    <property type="match status" value="1"/>
</dbReference>